<dbReference type="GeneID" id="98317962"/>
<name>A0A0R1VR05_9LACO</name>
<evidence type="ECO:0000313" key="1">
    <source>
        <dbReference type="EMBL" id="KRM07909.1"/>
    </source>
</evidence>
<sequence length="310" mass="35261">MQKIIAKTGEIIFPSSKGIIQIDIQQRILPTTKYLIITHLTPLILAKLQKNTDPELKIKVSYELYYLLQKLQRVRLLEPINQFQQFQIIPVGFTQQFGEISLTAYRNDDSLTGSLALLIKTNEQTLGYCAAFALAGPHLKRIHRWQKIFRQAGITLFLTSQTMFQPAAPNSFSGEVGLLHHWEKFLNRHQGLLGVQLSPWNPERLQRYLVLAAAHQRKVFLEPHFASLLSHFSERTTDWTTQKTATIEQAVQVGGVWQLKKQQAAIPATAVFIDPACQAADELTLILEKLAEPQQQKLLQQLGQPQLQII</sequence>
<dbReference type="STRING" id="1423750.FC89_GL002016"/>
<dbReference type="RefSeq" id="WP_057870708.1">
    <property type="nucleotide sequence ID" value="NZ_AZGB01000003.1"/>
</dbReference>
<dbReference type="PATRIC" id="fig|1423750.3.peg.2057"/>
<dbReference type="Proteomes" id="UP000051451">
    <property type="component" value="Unassembled WGS sequence"/>
</dbReference>
<gene>
    <name evidence="1" type="ORF">FC89_GL002016</name>
</gene>
<dbReference type="Gene3D" id="3.60.15.10">
    <property type="entry name" value="Ribonuclease Z/Hydroxyacylglutathione hydrolase-like"/>
    <property type="match status" value="1"/>
</dbReference>
<dbReference type="OrthoDB" id="2274407at2"/>
<dbReference type="EMBL" id="AZGB01000003">
    <property type="protein sequence ID" value="KRM07909.1"/>
    <property type="molecule type" value="Genomic_DNA"/>
</dbReference>
<accession>A0A0R1VR05</accession>
<keyword evidence="2" id="KW-1185">Reference proteome</keyword>
<evidence type="ECO:0000313" key="2">
    <source>
        <dbReference type="Proteomes" id="UP000051451"/>
    </source>
</evidence>
<proteinExistence type="predicted"/>
<reference evidence="1 2" key="1">
    <citation type="journal article" date="2015" name="Genome Announc.">
        <title>Expanding the biotechnology potential of lactobacilli through comparative genomics of 213 strains and associated genera.</title>
        <authorList>
            <person name="Sun Z."/>
            <person name="Harris H.M."/>
            <person name="McCann A."/>
            <person name="Guo C."/>
            <person name="Argimon S."/>
            <person name="Zhang W."/>
            <person name="Yang X."/>
            <person name="Jeffery I.B."/>
            <person name="Cooney J.C."/>
            <person name="Kagawa T.F."/>
            <person name="Liu W."/>
            <person name="Song Y."/>
            <person name="Salvetti E."/>
            <person name="Wrobel A."/>
            <person name="Rasinkangas P."/>
            <person name="Parkhill J."/>
            <person name="Rea M.C."/>
            <person name="O'Sullivan O."/>
            <person name="Ritari J."/>
            <person name="Douillard F.P."/>
            <person name="Paul Ross R."/>
            <person name="Yang R."/>
            <person name="Briner A.E."/>
            <person name="Felis G.E."/>
            <person name="de Vos W.M."/>
            <person name="Barrangou R."/>
            <person name="Klaenhammer T.R."/>
            <person name="Caufield P.W."/>
            <person name="Cui Y."/>
            <person name="Zhang H."/>
            <person name="O'Toole P.W."/>
        </authorList>
    </citation>
    <scope>NUCLEOTIDE SEQUENCE [LARGE SCALE GENOMIC DNA]</scope>
    <source>
        <strain evidence="1 2">DSM 18630</strain>
    </source>
</reference>
<dbReference type="AlphaFoldDB" id="A0A0R1VR05"/>
<dbReference type="Gene3D" id="3.40.50.10710">
    <property type="entry name" value="Metallo-hydrolase/oxidoreductase"/>
    <property type="match status" value="1"/>
</dbReference>
<dbReference type="InterPro" id="IPR036866">
    <property type="entry name" value="RibonucZ/Hydroxyglut_hydro"/>
</dbReference>
<organism evidence="1 2">
    <name type="scientific">Liquorilactobacillus ghanensis DSM 18630</name>
    <dbReference type="NCBI Taxonomy" id="1423750"/>
    <lineage>
        <taxon>Bacteria</taxon>
        <taxon>Bacillati</taxon>
        <taxon>Bacillota</taxon>
        <taxon>Bacilli</taxon>
        <taxon>Lactobacillales</taxon>
        <taxon>Lactobacillaceae</taxon>
        <taxon>Liquorilactobacillus</taxon>
    </lineage>
</organism>
<dbReference type="InterPro" id="IPR042173">
    <property type="entry name" value="RNase_J_2"/>
</dbReference>
<protein>
    <submittedName>
        <fullName evidence="1">Uncharacterized protein</fullName>
    </submittedName>
</protein>
<comment type="caution">
    <text evidence="1">The sequence shown here is derived from an EMBL/GenBank/DDBJ whole genome shotgun (WGS) entry which is preliminary data.</text>
</comment>